<organism evidence="1">
    <name type="scientific">Rhizophora mucronata</name>
    <name type="common">Asiatic mangrove</name>
    <dbReference type="NCBI Taxonomy" id="61149"/>
    <lineage>
        <taxon>Eukaryota</taxon>
        <taxon>Viridiplantae</taxon>
        <taxon>Streptophyta</taxon>
        <taxon>Embryophyta</taxon>
        <taxon>Tracheophyta</taxon>
        <taxon>Spermatophyta</taxon>
        <taxon>Magnoliopsida</taxon>
        <taxon>eudicotyledons</taxon>
        <taxon>Gunneridae</taxon>
        <taxon>Pentapetalae</taxon>
        <taxon>rosids</taxon>
        <taxon>fabids</taxon>
        <taxon>Malpighiales</taxon>
        <taxon>Rhizophoraceae</taxon>
        <taxon>Rhizophora</taxon>
    </lineage>
</organism>
<name>A0A2P2QJN6_RHIMU</name>
<accession>A0A2P2QJN6</accession>
<reference evidence="1" key="1">
    <citation type="submission" date="2018-02" db="EMBL/GenBank/DDBJ databases">
        <title>Rhizophora mucronata_Transcriptome.</title>
        <authorList>
            <person name="Meera S.P."/>
            <person name="Sreeshan A."/>
            <person name="Augustine A."/>
        </authorList>
    </citation>
    <scope>NUCLEOTIDE SEQUENCE</scope>
    <source>
        <tissue evidence="1">Leaf</tissue>
    </source>
</reference>
<evidence type="ECO:0000313" key="1">
    <source>
        <dbReference type="EMBL" id="MBX67212.1"/>
    </source>
</evidence>
<dbReference type="AlphaFoldDB" id="A0A2P2QJN6"/>
<protein>
    <submittedName>
        <fullName evidence="1">Uncharacterized protein</fullName>
    </submittedName>
</protein>
<sequence length="39" mass="4597">MKKINTIHIEVLPVLGDNHRIDLTKKENVKKTKKTKQKE</sequence>
<proteinExistence type="predicted"/>
<dbReference type="EMBL" id="GGEC01086728">
    <property type="protein sequence ID" value="MBX67212.1"/>
    <property type="molecule type" value="Transcribed_RNA"/>
</dbReference>